<dbReference type="EMBL" id="MPTW01000025">
    <property type="protein sequence ID" value="OME64672.1"/>
    <property type="molecule type" value="Genomic_DNA"/>
</dbReference>
<evidence type="ECO:0000313" key="3">
    <source>
        <dbReference type="Proteomes" id="UP000187425"/>
    </source>
</evidence>
<dbReference type="RefSeq" id="WP_076286750.1">
    <property type="nucleotide sequence ID" value="NZ_MPTW01000025.1"/>
</dbReference>
<dbReference type="Proteomes" id="UP000187425">
    <property type="component" value="Unassembled WGS sequence"/>
</dbReference>
<protein>
    <submittedName>
        <fullName evidence="2">Uncharacterized protein</fullName>
    </submittedName>
</protein>
<reference evidence="2 3" key="1">
    <citation type="submission" date="2016-11" db="EMBL/GenBank/DDBJ databases">
        <title>Paenibacillus species isolates.</title>
        <authorList>
            <person name="Beno S.M."/>
        </authorList>
    </citation>
    <scope>NUCLEOTIDE SEQUENCE [LARGE SCALE GENOMIC DNA]</scope>
    <source>
        <strain evidence="2 3">FSL H7-0443</strain>
    </source>
</reference>
<comment type="caution">
    <text evidence="2">The sequence shown here is derived from an EMBL/GenBank/DDBJ whole genome shotgun (WGS) entry which is preliminary data.</text>
</comment>
<name>A0A1R0Z987_9BACL</name>
<dbReference type="AlphaFoldDB" id="A0A1R0Z987"/>
<proteinExistence type="predicted"/>
<evidence type="ECO:0000313" key="2">
    <source>
        <dbReference type="EMBL" id="OME64672.1"/>
    </source>
</evidence>
<dbReference type="OrthoDB" id="6962387at2"/>
<sequence>MKFEKAFCVETNDYINPYEARDLYFSEDSEYYLKRLTFQCPSENCRVTLLPVAIYRQEKTKTKIHFRTKSSINHIQIPKKCNYYYNVDLESTIEVNAKKSNNKKKSIIPSEFLLVKPTLSKNSIRKTDNSNTNDRDTALNNARRSKSSGSSTNKFSNVKTHYFEQIIDCYENNDERTLKAVSLTINGKKKSYYSFFKKSEYFQDGEGFIYWGGVTQLKKYGNNYKIKFIKKAWVNGHSLEMTIYLNSDQIKSYNKKNQLLEVLEKLTTFEGEIRCYFVGVYPKVEKVDVNGKIFEAVSVKVENLDHLVFRFDIEEE</sequence>
<feature type="compositionally biased region" description="Basic and acidic residues" evidence="1">
    <location>
        <begin position="125"/>
        <end position="137"/>
    </location>
</feature>
<organism evidence="2 3">
    <name type="scientific">Paenibacillus odorifer</name>
    <dbReference type="NCBI Taxonomy" id="189426"/>
    <lineage>
        <taxon>Bacteria</taxon>
        <taxon>Bacillati</taxon>
        <taxon>Bacillota</taxon>
        <taxon>Bacilli</taxon>
        <taxon>Bacillales</taxon>
        <taxon>Paenibacillaceae</taxon>
        <taxon>Paenibacillus</taxon>
    </lineage>
</organism>
<evidence type="ECO:0000256" key="1">
    <source>
        <dbReference type="SAM" id="MobiDB-lite"/>
    </source>
</evidence>
<feature type="region of interest" description="Disordered" evidence="1">
    <location>
        <begin position="123"/>
        <end position="153"/>
    </location>
</feature>
<accession>A0A1R0Z987</accession>
<gene>
    <name evidence="2" type="ORF">BSK65_27095</name>
</gene>